<dbReference type="Proteomes" id="UP000499080">
    <property type="component" value="Unassembled WGS sequence"/>
</dbReference>
<evidence type="ECO:0000313" key="1">
    <source>
        <dbReference type="EMBL" id="GBN88698.1"/>
    </source>
</evidence>
<gene>
    <name evidence="1" type="ORF">AVEN_28831_1</name>
</gene>
<protein>
    <submittedName>
        <fullName evidence="1">Uncharacterized protein</fullName>
    </submittedName>
</protein>
<proteinExistence type="predicted"/>
<sequence length="99" mass="10858">MTSDTRLFRHSVPVGSKETGLDFSNDCFRLVRMVVEVASGRKASRIQPFILTVCLVHGLDFSNEGVGPVRMVVAVDSGRKVSRILPFILTVCLVHRATG</sequence>
<comment type="caution">
    <text evidence="1">The sequence shown here is derived from an EMBL/GenBank/DDBJ whole genome shotgun (WGS) entry which is preliminary data.</text>
</comment>
<keyword evidence="2" id="KW-1185">Reference proteome</keyword>
<dbReference type="AlphaFoldDB" id="A0A4Y2SK79"/>
<dbReference type="EMBL" id="BGPR01022414">
    <property type="protein sequence ID" value="GBN88698.1"/>
    <property type="molecule type" value="Genomic_DNA"/>
</dbReference>
<organism evidence="1 2">
    <name type="scientific">Araneus ventricosus</name>
    <name type="common">Orbweaver spider</name>
    <name type="synonym">Epeira ventricosa</name>
    <dbReference type="NCBI Taxonomy" id="182803"/>
    <lineage>
        <taxon>Eukaryota</taxon>
        <taxon>Metazoa</taxon>
        <taxon>Ecdysozoa</taxon>
        <taxon>Arthropoda</taxon>
        <taxon>Chelicerata</taxon>
        <taxon>Arachnida</taxon>
        <taxon>Araneae</taxon>
        <taxon>Araneomorphae</taxon>
        <taxon>Entelegynae</taxon>
        <taxon>Araneoidea</taxon>
        <taxon>Araneidae</taxon>
        <taxon>Araneus</taxon>
    </lineage>
</organism>
<accession>A0A4Y2SK79</accession>
<reference evidence="1 2" key="1">
    <citation type="journal article" date="2019" name="Sci. Rep.">
        <title>Orb-weaving spider Araneus ventricosus genome elucidates the spidroin gene catalogue.</title>
        <authorList>
            <person name="Kono N."/>
            <person name="Nakamura H."/>
            <person name="Ohtoshi R."/>
            <person name="Moran D.A.P."/>
            <person name="Shinohara A."/>
            <person name="Yoshida Y."/>
            <person name="Fujiwara M."/>
            <person name="Mori M."/>
            <person name="Tomita M."/>
            <person name="Arakawa K."/>
        </authorList>
    </citation>
    <scope>NUCLEOTIDE SEQUENCE [LARGE SCALE GENOMIC DNA]</scope>
</reference>
<evidence type="ECO:0000313" key="2">
    <source>
        <dbReference type="Proteomes" id="UP000499080"/>
    </source>
</evidence>
<name>A0A4Y2SK79_ARAVE</name>